<keyword evidence="1" id="KW-0678">Repressor</keyword>
<accession>A0A934RXF1</accession>
<dbReference type="PROSITE" id="PS50932">
    <property type="entry name" value="HTH_LACI_2"/>
    <property type="match status" value="1"/>
</dbReference>
<dbReference type="SUPFAM" id="SSF53822">
    <property type="entry name" value="Periplasmic binding protein-like I"/>
    <property type="match status" value="1"/>
</dbReference>
<keyword evidence="4" id="KW-0804">Transcription</keyword>
<name>A0A934RXF1_9BACT</name>
<keyword evidence="2" id="KW-0805">Transcription regulation</keyword>
<dbReference type="InterPro" id="IPR000843">
    <property type="entry name" value="HTH_LacI"/>
</dbReference>
<protein>
    <submittedName>
        <fullName evidence="6">LacI family DNA-binding transcriptional regulator</fullName>
    </submittedName>
</protein>
<evidence type="ECO:0000256" key="3">
    <source>
        <dbReference type="ARBA" id="ARBA00023125"/>
    </source>
</evidence>
<evidence type="ECO:0000256" key="2">
    <source>
        <dbReference type="ARBA" id="ARBA00023015"/>
    </source>
</evidence>
<dbReference type="Pfam" id="PF13377">
    <property type="entry name" value="Peripla_BP_3"/>
    <property type="match status" value="1"/>
</dbReference>
<feature type="domain" description="HTH lacI-type" evidence="5">
    <location>
        <begin position="9"/>
        <end position="53"/>
    </location>
</feature>
<dbReference type="CDD" id="cd06267">
    <property type="entry name" value="PBP1_LacI_sugar_binding-like"/>
    <property type="match status" value="1"/>
</dbReference>
<dbReference type="InterPro" id="IPR028082">
    <property type="entry name" value="Peripla_BP_I"/>
</dbReference>
<evidence type="ECO:0000256" key="4">
    <source>
        <dbReference type="ARBA" id="ARBA00023163"/>
    </source>
</evidence>
<sequence length="358" mass="39070">MSNRPRKRISQSAIAKEAGCSQSLVSMVLNGRTQGISEETYRRIREIALKNGYSLPGMKADANGTSDGIKSVGYILRSPLKLANKSNFFSHVHQGLHETLVSERIKTVYLGSEDDLASNPEELASLVSDNIKAIAIMGEVAPHFLDELKALKRQLIYISARAPGTCHSILSNEGDSAQLLVDRLYELGHRNFAWIGGNYPSSVHDDRLAAFEKALDTHSLKLDPKFLIHTKRADRNEGYDAAHKICQSVASKDELPTAWLSLNALMARGAINYLFQSGYKVPSDVSIAAYDMTRVCEEERPGITSAGADPEAMGAEAARIILQFCERGNIPLMDLTLQSAIVERETTGPARTPAEAGA</sequence>
<dbReference type="InterPro" id="IPR010982">
    <property type="entry name" value="Lambda_DNA-bd_dom_sf"/>
</dbReference>
<dbReference type="Gene3D" id="3.40.50.2300">
    <property type="match status" value="2"/>
</dbReference>
<dbReference type="Gene3D" id="1.10.260.40">
    <property type="entry name" value="lambda repressor-like DNA-binding domains"/>
    <property type="match status" value="1"/>
</dbReference>
<evidence type="ECO:0000313" key="6">
    <source>
        <dbReference type="EMBL" id="MBK1875343.1"/>
    </source>
</evidence>
<dbReference type="AlphaFoldDB" id="A0A934RXF1"/>
<dbReference type="Proteomes" id="UP000617628">
    <property type="component" value="Unassembled WGS sequence"/>
</dbReference>
<evidence type="ECO:0000313" key="7">
    <source>
        <dbReference type="Proteomes" id="UP000617628"/>
    </source>
</evidence>
<keyword evidence="3 6" id="KW-0238">DNA-binding</keyword>
<dbReference type="RefSeq" id="WP_200353558.1">
    <property type="nucleotide sequence ID" value="NZ_JAENIL010000001.1"/>
</dbReference>
<dbReference type="SUPFAM" id="SSF47413">
    <property type="entry name" value="lambda repressor-like DNA-binding domains"/>
    <property type="match status" value="1"/>
</dbReference>
<keyword evidence="7" id="KW-1185">Reference proteome</keyword>
<dbReference type="GO" id="GO:0000976">
    <property type="term" value="F:transcription cis-regulatory region binding"/>
    <property type="evidence" value="ECO:0007669"/>
    <property type="project" value="TreeGrafter"/>
</dbReference>
<comment type="caution">
    <text evidence="6">The sequence shown here is derived from an EMBL/GenBank/DDBJ whole genome shotgun (WGS) entry which is preliminary data.</text>
</comment>
<gene>
    <name evidence="6" type="ORF">JIN87_00615</name>
</gene>
<dbReference type="GO" id="GO:0003700">
    <property type="term" value="F:DNA-binding transcription factor activity"/>
    <property type="evidence" value="ECO:0007669"/>
    <property type="project" value="TreeGrafter"/>
</dbReference>
<dbReference type="PANTHER" id="PTHR30146:SF148">
    <property type="entry name" value="HTH-TYPE TRANSCRIPTIONAL REPRESSOR PURR-RELATED"/>
    <property type="match status" value="1"/>
</dbReference>
<evidence type="ECO:0000259" key="5">
    <source>
        <dbReference type="PROSITE" id="PS50932"/>
    </source>
</evidence>
<dbReference type="InterPro" id="IPR046335">
    <property type="entry name" value="LacI/GalR-like_sensor"/>
</dbReference>
<dbReference type="EMBL" id="JAENIL010000001">
    <property type="protein sequence ID" value="MBK1875343.1"/>
    <property type="molecule type" value="Genomic_DNA"/>
</dbReference>
<dbReference type="CDD" id="cd01392">
    <property type="entry name" value="HTH_LacI"/>
    <property type="match status" value="1"/>
</dbReference>
<dbReference type="PANTHER" id="PTHR30146">
    <property type="entry name" value="LACI-RELATED TRANSCRIPTIONAL REPRESSOR"/>
    <property type="match status" value="1"/>
</dbReference>
<evidence type="ECO:0000256" key="1">
    <source>
        <dbReference type="ARBA" id="ARBA00022491"/>
    </source>
</evidence>
<organism evidence="6 7">
    <name type="scientific">Pelagicoccus mobilis</name>
    <dbReference type="NCBI Taxonomy" id="415221"/>
    <lineage>
        <taxon>Bacteria</taxon>
        <taxon>Pseudomonadati</taxon>
        <taxon>Verrucomicrobiota</taxon>
        <taxon>Opitutia</taxon>
        <taxon>Puniceicoccales</taxon>
        <taxon>Pelagicoccaceae</taxon>
        <taxon>Pelagicoccus</taxon>
    </lineage>
</organism>
<reference evidence="6" key="1">
    <citation type="submission" date="2021-01" db="EMBL/GenBank/DDBJ databases">
        <title>Modified the classification status of verrucomicrobia.</title>
        <authorList>
            <person name="Feng X."/>
        </authorList>
    </citation>
    <scope>NUCLEOTIDE SEQUENCE</scope>
    <source>
        <strain evidence="6">KCTC 13126</strain>
    </source>
</reference>
<proteinExistence type="predicted"/>